<dbReference type="InterPro" id="IPR015813">
    <property type="entry name" value="Pyrv/PenolPyrv_kinase-like_dom"/>
</dbReference>
<dbReference type="Pfam" id="PF02896">
    <property type="entry name" value="PEP-utilizers_C"/>
    <property type="match status" value="1"/>
</dbReference>
<evidence type="ECO:0000256" key="4">
    <source>
        <dbReference type="ARBA" id="ARBA00004496"/>
    </source>
</evidence>
<dbReference type="PIRSF" id="PIRSF000732">
    <property type="entry name" value="PTS_enzyme_I"/>
    <property type="match status" value="1"/>
</dbReference>
<feature type="binding site" evidence="19">
    <location>
        <position position="334"/>
    </location>
    <ligand>
        <name>phosphoenolpyruvate</name>
        <dbReference type="ChEBI" id="CHEBI:58702"/>
    </ligand>
</feature>
<evidence type="ECO:0000313" key="26">
    <source>
        <dbReference type="Proteomes" id="UP000613768"/>
    </source>
</evidence>
<feature type="domain" description="Phosphotransferase system enzyme I N-terminal" evidence="24">
    <location>
        <begin position="9"/>
        <end position="129"/>
    </location>
</feature>
<keyword evidence="14 17" id="KW-0418">Kinase</keyword>
<evidence type="ECO:0000259" key="24">
    <source>
        <dbReference type="Pfam" id="PF05524"/>
    </source>
</evidence>
<dbReference type="Pfam" id="PF00391">
    <property type="entry name" value="PEP-utilizers"/>
    <property type="match status" value="1"/>
</dbReference>
<evidence type="ECO:0000256" key="13">
    <source>
        <dbReference type="ARBA" id="ARBA00022723"/>
    </source>
</evidence>
<feature type="binding site" evidence="19">
    <location>
        <position position="468"/>
    </location>
    <ligand>
        <name>phosphoenolpyruvate</name>
        <dbReference type="ChEBI" id="CHEBI:58702"/>
    </ligand>
</feature>
<evidence type="ECO:0000256" key="8">
    <source>
        <dbReference type="ARBA" id="ARBA00022448"/>
    </source>
</evidence>
<gene>
    <name evidence="25" type="primary">ptsP</name>
    <name evidence="25" type="ORF">IFO71_17370</name>
</gene>
<feature type="binding site" evidence="19">
    <location>
        <begin position="457"/>
        <end position="458"/>
    </location>
    <ligand>
        <name>phosphoenolpyruvate</name>
        <dbReference type="ChEBI" id="CHEBI:58702"/>
    </ligand>
</feature>
<dbReference type="RefSeq" id="WP_192030936.1">
    <property type="nucleotide sequence ID" value="NZ_JACYTR010000054.1"/>
</dbReference>
<comment type="subcellular location">
    <subcellularLocation>
        <location evidence="4 17">Cytoplasm</location>
    </subcellularLocation>
</comment>
<comment type="cofactor">
    <cofactor evidence="2 17 20">
        <name>Mg(2+)</name>
        <dbReference type="ChEBI" id="CHEBI:18420"/>
    </cofactor>
</comment>
<reference evidence="25 26" key="1">
    <citation type="submission" date="2020-09" db="EMBL/GenBank/DDBJ databases">
        <title>Pseudoxanthomonas sp. CAU 1598 isolated from sand of Yaerae Beach.</title>
        <authorList>
            <person name="Kim W."/>
        </authorList>
    </citation>
    <scope>NUCLEOTIDE SEQUENCE [LARGE SCALE GENOMIC DNA]</scope>
    <source>
        <strain evidence="25 26">CAU 1598</strain>
    </source>
</reference>
<dbReference type="InterPro" id="IPR036618">
    <property type="entry name" value="PtsI_HPr-bd_sf"/>
</dbReference>
<dbReference type="PANTHER" id="PTHR46244">
    <property type="entry name" value="PHOSPHOENOLPYRUVATE-PROTEIN PHOSPHOTRANSFERASE"/>
    <property type="match status" value="1"/>
</dbReference>
<evidence type="ECO:0000259" key="23">
    <source>
        <dbReference type="Pfam" id="PF02896"/>
    </source>
</evidence>
<comment type="catalytic activity">
    <reaction evidence="1 17">
        <text>L-histidyl-[protein] + phosphoenolpyruvate = N(pros)-phospho-L-histidyl-[protein] + pyruvate</text>
        <dbReference type="Rhea" id="RHEA:23880"/>
        <dbReference type="Rhea" id="RHEA-COMP:9745"/>
        <dbReference type="Rhea" id="RHEA-COMP:9746"/>
        <dbReference type="ChEBI" id="CHEBI:15361"/>
        <dbReference type="ChEBI" id="CHEBI:29979"/>
        <dbReference type="ChEBI" id="CHEBI:58702"/>
        <dbReference type="ChEBI" id="CHEBI:64837"/>
        <dbReference type="EC" id="2.7.3.9"/>
    </reaction>
</comment>
<evidence type="ECO:0000256" key="6">
    <source>
        <dbReference type="ARBA" id="ARBA00012232"/>
    </source>
</evidence>
<dbReference type="PRINTS" id="PR01736">
    <property type="entry name" value="PHPHTRNFRASE"/>
</dbReference>
<keyword evidence="8 17" id="KW-0813">Transport</keyword>
<protein>
    <recommendedName>
        <fullName evidence="7 17">Phosphoenolpyruvate-protein phosphotransferase</fullName>
        <ecNumber evidence="6 17">2.7.3.9</ecNumber>
    </recommendedName>
    <alternativeName>
        <fullName evidence="16 17">Phosphotransferase system, enzyme I</fullName>
    </alternativeName>
</protein>
<feature type="binding site" evidence="20">
    <location>
        <position position="434"/>
    </location>
    <ligand>
        <name>Mg(2+)</name>
        <dbReference type="ChEBI" id="CHEBI:18420"/>
    </ligand>
</feature>
<dbReference type="Gene3D" id="1.10.274.10">
    <property type="entry name" value="PtsI, HPr-binding domain"/>
    <property type="match status" value="1"/>
</dbReference>
<feature type="coiled-coil region" evidence="21">
    <location>
        <begin position="36"/>
        <end position="70"/>
    </location>
</feature>
<dbReference type="Pfam" id="PF05524">
    <property type="entry name" value="PEP-utilisers_N"/>
    <property type="match status" value="1"/>
</dbReference>
<evidence type="ECO:0000256" key="15">
    <source>
        <dbReference type="ARBA" id="ARBA00022842"/>
    </source>
</evidence>
<dbReference type="SUPFAM" id="SSF51621">
    <property type="entry name" value="Phosphoenolpyruvate/pyruvate domain"/>
    <property type="match status" value="1"/>
</dbReference>
<evidence type="ECO:0000256" key="2">
    <source>
        <dbReference type="ARBA" id="ARBA00001946"/>
    </source>
</evidence>
<keyword evidence="12 17" id="KW-0598">Phosphotransferase system</keyword>
<dbReference type="Proteomes" id="UP000613768">
    <property type="component" value="Unassembled WGS sequence"/>
</dbReference>
<proteinExistence type="inferred from homology"/>
<keyword evidence="13 17" id="KW-0479">Metal-binding</keyword>
<keyword evidence="9 17" id="KW-0963">Cytoplasm</keyword>
<keyword evidence="21" id="KW-0175">Coiled coil</keyword>
<comment type="caution">
    <text evidence="25">The sequence shown here is derived from an EMBL/GenBank/DDBJ whole genome shotgun (WGS) entry which is preliminary data.</text>
</comment>
<dbReference type="Gene3D" id="3.20.20.60">
    <property type="entry name" value="Phosphoenolpyruvate-binding domains"/>
    <property type="match status" value="1"/>
</dbReference>
<feature type="binding site" evidence="19">
    <location>
        <position position="298"/>
    </location>
    <ligand>
        <name>phosphoenolpyruvate</name>
        <dbReference type="ChEBI" id="CHEBI:58702"/>
    </ligand>
</feature>
<dbReference type="InterPro" id="IPR036637">
    <property type="entry name" value="Phosphohistidine_dom_sf"/>
</dbReference>
<comment type="function">
    <text evidence="3 17">General (non sugar-specific) component of the phosphoenolpyruvate-dependent sugar phosphotransferase system (sugar PTS). This major carbohydrate active-transport system catalyzes the phosphorylation of incoming sugar substrates concomitantly with their translocation across the cell membrane. Enzyme I transfers the phosphoryl group from phosphoenolpyruvate (PEP) to the phosphoryl carrier protein (HPr).</text>
</comment>
<dbReference type="InterPro" id="IPR050499">
    <property type="entry name" value="PEP-utilizing_PTS_enzyme"/>
</dbReference>
<evidence type="ECO:0000256" key="18">
    <source>
        <dbReference type="PIRSR" id="PIRSR000732-1"/>
    </source>
</evidence>
<dbReference type="EMBL" id="JACYTR010000054">
    <property type="protein sequence ID" value="MBD8527516.1"/>
    <property type="molecule type" value="Genomic_DNA"/>
</dbReference>
<dbReference type="InterPro" id="IPR008731">
    <property type="entry name" value="PTS_EIN"/>
</dbReference>
<dbReference type="GO" id="GO:0005737">
    <property type="term" value="C:cytoplasm"/>
    <property type="evidence" value="ECO:0007669"/>
    <property type="project" value="UniProtKB-SubCell"/>
</dbReference>
<dbReference type="AlphaFoldDB" id="A0AAW3ZTT7"/>
<dbReference type="InterPro" id="IPR008279">
    <property type="entry name" value="PEP-util_enz_mobile_dom"/>
</dbReference>
<comment type="similarity">
    <text evidence="5 17">Belongs to the PEP-utilizing enzyme family.</text>
</comment>
<evidence type="ECO:0000256" key="10">
    <source>
        <dbReference type="ARBA" id="ARBA00022597"/>
    </source>
</evidence>
<evidence type="ECO:0000256" key="9">
    <source>
        <dbReference type="ARBA" id="ARBA00022490"/>
    </source>
</evidence>
<dbReference type="GO" id="GO:0046872">
    <property type="term" value="F:metal ion binding"/>
    <property type="evidence" value="ECO:0007669"/>
    <property type="project" value="UniProtKB-KW"/>
</dbReference>
<sequence length="568" mass="62421">MRRLFQAAVASRGLALGRARVREPHRLDVEERKLPEDEVERERQLLREAMRAARSELNELRERVRGALSHEVGEFLDLHAMLLDDPELAEGLDQLVRVGRFSAASALRMQRDRLVSVFDSIDDPYMRSRRDDIDHVIGRVYAALHPDPAPQIIGMAGEVLVCENIAPSELAHMHEEGVVAIITSGGSHLSHSAILARSLHMPLLVGAHEALQHINDGEAVIVDANDGQIIVEPDPDDLKAFREARADQRRERKALSKLRKAPSRTLDGVEIRLWANAESREDVSQAHALGAAGVGLYRTEFLFLQRGELPSEEEQFLAYRDAVLGMDGRPVTIRTLDLGADKADATGLAIEDEPNPALGLRGIRLCLAHADVFREQLRAILRASAYGPLRILVPMVTHVEELLACHRLLSECAQELAKRKVKINQLPQLGAMIEVPAAALAIDSLLPHADFCSVGTNDLIQYLLAADRGNDALSSIAAPSHPAVLRLLAHIFESCRQAGKPVAVCGEIAADPVFAPILLGLGLTDFSMHPSSLLEVRRAIREADLGALMRDSNRANFGLLPPSQHRQH</sequence>
<evidence type="ECO:0000256" key="14">
    <source>
        <dbReference type="ARBA" id="ARBA00022777"/>
    </source>
</evidence>
<evidence type="ECO:0000256" key="20">
    <source>
        <dbReference type="PIRSR" id="PIRSR000732-3"/>
    </source>
</evidence>
<dbReference type="EC" id="2.7.3.9" evidence="6 17"/>
<name>A0AAW3ZTT7_9GAMM</name>
<dbReference type="GO" id="GO:0008965">
    <property type="term" value="F:phosphoenolpyruvate-protein phosphotransferase activity"/>
    <property type="evidence" value="ECO:0007669"/>
    <property type="project" value="UniProtKB-EC"/>
</dbReference>
<evidence type="ECO:0000256" key="12">
    <source>
        <dbReference type="ARBA" id="ARBA00022683"/>
    </source>
</evidence>
<feature type="active site" description="Proton donor" evidence="18">
    <location>
        <position position="505"/>
    </location>
</feature>
<dbReference type="SUPFAM" id="SSF52009">
    <property type="entry name" value="Phosphohistidine domain"/>
    <property type="match status" value="1"/>
</dbReference>
<keyword evidence="10 17" id="KW-0762">Sugar transport</keyword>
<dbReference type="NCBIfam" id="TIGR01417">
    <property type="entry name" value="PTS_I_fam"/>
    <property type="match status" value="1"/>
</dbReference>
<keyword evidence="15 17" id="KW-0460">Magnesium</keyword>
<evidence type="ECO:0000256" key="11">
    <source>
        <dbReference type="ARBA" id="ARBA00022679"/>
    </source>
</evidence>
<evidence type="ECO:0000256" key="7">
    <source>
        <dbReference type="ARBA" id="ARBA00016544"/>
    </source>
</evidence>
<feature type="domain" description="PEP-utilising enzyme mobile" evidence="22">
    <location>
        <begin position="156"/>
        <end position="227"/>
    </location>
</feature>
<dbReference type="SUPFAM" id="SSF47831">
    <property type="entry name" value="Enzyme I of the PEP:sugar phosphotransferase system HPr-binding (sub)domain"/>
    <property type="match status" value="1"/>
</dbReference>
<dbReference type="Gene3D" id="3.50.30.10">
    <property type="entry name" value="Phosphohistidine domain"/>
    <property type="match status" value="1"/>
</dbReference>
<evidence type="ECO:0000256" key="19">
    <source>
        <dbReference type="PIRSR" id="PIRSR000732-2"/>
    </source>
</evidence>
<dbReference type="InterPro" id="IPR024692">
    <property type="entry name" value="PTS_EI"/>
</dbReference>
<dbReference type="InterPro" id="IPR006318">
    <property type="entry name" value="PTS_EI-like"/>
</dbReference>
<dbReference type="PANTHER" id="PTHR46244:SF3">
    <property type="entry name" value="PHOSPHOENOLPYRUVATE-PROTEIN PHOSPHOTRANSFERASE"/>
    <property type="match status" value="1"/>
</dbReference>
<feature type="active site" description="Tele-phosphohistidine intermediate" evidence="18">
    <location>
        <position position="191"/>
    </location>
</feature>
<accession>A0AAW3ZTT7</accession>
<dbReference type="InterPro" id="IPR000121">
    <property type="entry name" value="PEP_util_C"/>
</dbReference>
<evidence type="ECO:0000256" key="21">
    <source>
        <dbReference type="SAM" id="Coils"/>
    </source>
</evidence>
<organism evidence="25 26">
    <name type="scientific">Pseudomarimonas arenosa</name>
    <dbReference type="NCBI Taxonomy" id="2774145"/>
    <lineage>
        <taxon>Bacteria</taxon>
        <taxon>Pseudomonadati</taxon>
        <taxon>Pseudomonadota</taxon>
        <taxon>Gammaproteobacteria</taxon>
        <taxon>Lysobacterales</taxon>
        <taxon>Lysobacteraceae</taxon>
        <taxon>Pseudomarimonas</taxon>
    </lineage>
</organism>
<evidence type="ECO:0000256" key="1">
    <source>
        <dbReference type="ARBA" id="ARBA00000683"/>
    </source>
</evidence>
<feature type="binding site" evidence="20">
    <location>
        <position position="458"/>
    </location>
    <ligand>
        <name>Mg(2+)</name>
        <dbReference type="ChEBI" id="CHEBI:18420"/>
    </ligand>
</feature>
<keyword evidence="11 17" id="KW-0808">Transferase</keyword>
<feature type="domain" description="PEP-utilising enzyme C-terminal" evidence="23">
    <location>
        <begin position="254"/>
        <end position="544"/>
    </location>
</feature>
<evidence type="ECO:0000256" key="17">
    <source>
        <dbReference type="PIRNR" id="PIRNR000732"/>
    </source>
</evidence>
<dbReference type="GO" id="GO:0009401">
    <property type="term" value="P:phosphoenolpyruvate-dependent sugar phosphotransferase system"/>
    <property type="evidence" value="ECO:0007669"/>
    <property type="project" value="UniProtKB-KW"/>
</dbReference>
<evidence type="ECO:0000313" key="25">
    <source>
        <dbReference type="EMBL" id="MBD8527516.1"/>
    </source>
</evidence>
<evidence type="ECO:0000256" key="16">
    <source>
        <dbReference type="ARBA" id="ARBA00033235"/>
    </source>
</evidence>
<evidence type="ECO:0000256" key="5">
    <source>
        <dbReference type="ARBA" id="ARBA00007837"/>
    </source>
</evidence>
<evidence type="ECO:0000259" key="22">
    <source>
        <dbReference type="Pfam" id="PF00391"/>
    </source>
</evidence>
<evidence type="ECO:0000256" key="3">
    <source>
        <dbReference type="ARBA" id="ARBA00002728"/>
    </source>
</evidence>
<dbReference type="GO" id="GO:0016301">
    <property type="term" value="F:kinase activity"/>
    <property type="evidence" value="ECO:0007669"/>
    <property type="project" value="UniProtKB-KW"/>
</dbReference>
<dbReference type="InterPro" id="IPR040442">
    <property type="entry name" value="Pyrv_kinase-like_dom_sf"/>
</dbReference>
<keyword evidence="26" id="KW-1185">Reference proteome</keyword>